<feature type="transmembrane region" description="Helical" evidence="1">
    <location>
        <begin position="9"/>
        <end position="26"/>
    </location>
</feature>
<proteinExistence type="predicted"/>
<name>A0ABU2DTI8_9MICC</name>
<evidence type="ECO:0008006" key="4">
    <source>
        <dbReference type="Google" id="ProtNLM"/>
    </source>
</evidence>
<evidence type="ECO:0000313" key="3">
    <source>
        <dbReference type="Proteomes" id="UP001251870"/>
    </source>
</evidence>
<sequence>MKEPIRKPWIWMVLLGLFAVNAPWYLPAGMIEPFIFGLPLWVVLVLVLSVALSAFLHWACLTQWNIVEEEETAAAARPATQEGESA</sequence>
<keyword evidence="3" id="KW-1185">Reference proteome</keyword>
<feature type="transmembrane region" description="Helical" evidence="1">
    <location>
        <begin position="38"/>
        <end position="61"/>
    </location>
</feature>
<dbReference type="RefSeq" id="WP_310548688.1">
    <property type="nucleotide sequence ID" value="NZ_JAVKGR010000010.1"/>
</dbReference>
<gene>
    <name evidence="2" type="ORF">RIL96_08980</name>
</gene>
<keyword evidence="1" id="KW-1133">Transmembrane helix</keyword>
<protein>
    <recommendedName>
        <fullName evidence="4">DUF3311 domain-containing protein</fullName>
    </recommendedName>
</protein>
<organism evidence="2 3">
    <name type="scientific">Nesterenkonia aerolata</name>
    <dbReference type="NCBI Taxonomy" id="3074079"/>
    <lineage>
        <taxon>Bacteria</taxon>
        <taxon>Bacillati</taxon>
        <taxon>Actinomycetota</taxon>
        <taxon>Actinomycetes</taxon>
        <taxon>Micrococcales</taxon>
        <taxon>Micrococcaceae</taxon>
        <taxon>Nesterenkonia</taxon>
    </lineage>
</organism>
<dbReference type="EMBL" id="JAVKGR010000010">
    <property type="protein sequence ID" value="MDR8019695.1"/>
    <property type="molecule type" value="Genomic_DNA"/>
</dbReference>
<comment type="caution">
    <text evidence="2">The sequence shown here is derived from an EMBL/GenBank/DDBJ whole genome shotgun (WGS) entry which is preliminary data.</text>
</comment>
<evidence type="ECO:0000256" key="1">
    <source>
        <dbReference type="SAM" id="Phobius"/>
    </source>
</evidence>
<accession>A0ABU2DTI8</accession>
<dbReference type="Proteomes" id="UP001251870">
    <property type="component" value="Unassembled WGS sequence"/>
</dbReference>
<evidence type="ECO:0000313" key="2">
    <source>
        <dbReference type="EMBL" id="MDR8019695.1"/>
    </source>
</evidence>
<keyword evidence="1" id="KW-0812">Transmembrane</keyword>
<reference evidence="2 3" key="1">
    <citation type="submission" date="2023-09" db="EMBL/GenBank/DDBJ databases">
        <title>Description of three actinobacteria isolated from air of manufacturing shop in a pharmaceutical factory.</title>
        <authorList>
            <person name="Zhang D.-F."/>
        </authorList>
    </citation>
    <scope>NUCLEOTIDE SEQUENCE [LARGE SCALE GENOMIC DNA]</scope>
    <source>
        <strain evidence="2 3">LY-0111</strain>
    </source>
</reference>
<keyword evidence="1" id="KW-0472">Membrane</keyword>